<accession>A0A0G1BPA9</accession>
<evidence type="ECO:0000313" key="1">
    <source>
        <dbReference type="EMBL" id="KKS75225.1"/>
    </source>
</evidence>
<sequence length="32" mass="3614">NVTLNLKDKNKLQSVVLGLKKIKGVEEVNYKT</sequence>
<evidence type="ECO:0000313" key="2">
    <source>
        <dbReference type="Proteomes" id="UP000034563"/>
    </source>
</evidence>
<reference evidence="1 2" key="1">
    <citation type="journal article" date="2015" name="Nature">
        <title>rRNA introns, odd ribosomes, and small enigmatic genomes across a large radiation of phyla.</title>
        <authorList>
            <person name="Brown C.T."/>
            <person name="Hug L.A."/>
            <person name="Thomas B.C."/>
            <person name="Sharon I."/>
            <person name="Castelle C.J."/>
            <person name="Singh A."/>
            <person name="Wilkins M.J."/>
            <person name="Williams K.H."/>
            <person name="Banfield J.F."/>
        </authorList>
    </citation>
    <scope>NUCLEOTIDE SEQUENCE [LARGE SCALE GENOMIC DNA]</scope>
</reference>
<dbReference type="EMBL" id="LCEQ01000016">
    <property type="protein sequence ID" value="KKS75225.1"/>
    <property type="molecule type" value="Genomic_DNA"/>
</dbReference>
<gene>
    <name evidence="1" type="ORF">UV48_C0016G0016</name>
</gene>
<dbReference type="Proteomes" id="UP000034563">
    <property type="component" value="Unassembled WGS sequence"/>
</dbReference>
<comment type="caution">
    <text evidence="1">The sequence shown here is derived from an EMBL/GenBank/DDBJ whole genome shotgun (WGS) entry which is preliminary data.</text>
</comment>
<name>A0A0G1BPA9_9BACT</name>
<organism evidence="1 2">
    <name type="scientific">Candidatus Azambacteria bacterium GW2011_GWA2_42_9</name>
    <dbReference type="NCBI Taxonomy" id="1618613"/>
    <lineage>
        <taxon>Bacteria</taxon>
        <taxon>Candidatus Azamiibacteriota</taxon>
    </lineage>
</organism>
<evidence type="ECO:0008006" key="3">
    <source>
        <dbReference type="Google" id="ProtNLM"/>
    </source>
</evidence>
<proteinExistence type="predicted"/>
<feature type="non-terminal residue" evidence="1">
    <location>
        <position position="1"/>
    </location>
</feature>
<protein>
    <recommendedName>
        <fullName evidence="3">ACT domain-containing protein</fullName>
    </recommendedName>
</protein>
<dbReference type="AlphaFoldDB" id="A0A0G1BPA9"/>